<organism evidence="2">
    <name type="scientific">marine sediment metagenome</name>
    <dbReference type="NCBI Taxonomy" id="412755"/>
    <lineage>
        <taxon>unclassified sequences</taxon>
        <taxon>metagenomes</taxon>
        <taxon>ecological metagenomes</taxon>
    </lineage>
</organism>
<dbReference type="PROSITE" id="PS00913">
    <property type="entry name" value="ADH_IRON_1"/>
    <property type="match status" value="1"/>
</dbReference>
<evidence type="ECO:0000259" key="1">
    <source>
        <dbReference type="Pfam" id="PF25137"/>
    </source>
</evidence>
<dbReference type="PANTHER" id="PTHR11496">
    <property type="entry name" value="ALCOHOL DEHYDROGENASE"/>
    <property type="match status" value="1"/>
</dbReference>
<dbReference type="Gene3D" id="1.20.1090.10">
    <property type="entry name" value="Dehydroquinate synthase-like - alpha domain"/>
    <property type="match status" value="1"/>
</dbReference>
<dbReference type="EMBL" id="BART01012444">
    <property type="protein sequence ID" value="GAG81041.1"/>
    <property type="molecule type" value="Genomic_DNA"/>
</dbReference>
<feature type="domain" description="Fe-containing alcohol dehydrogenase-like C-terminal" evidence="1">
    <location>
        <begin position="25"/>
        <end position="221"/>
    </location>
</feature>
<comment type="caution">
    <text evidence="2">The sequence shown here is derived from an EMBL/GenBank/DDBJ whole genome shotgun (WGS) entry which is preliminary data.</text>
</comment>
<proteinExistence type="predicted"/>
<evidence type="ECO:0000313" key="2">
    <source>
        <dbReference type="EMBL" id="GAG81041.1"/>
    </source>
</evidence>
<sequence>MDLSIFPKVALVDPELTLSLPASVTAETGIDAFSHALESYLSNRSRPLSDALASEAIRLLVCYLPKVMKNLKDINARSYTLYASLLAGIAIAQSGTILVHGMSYRLTTDLGLSHGKACAILLPVVSEFNLSQGHPKLISLSRCLGESTEDLITKEIVKKVITRIENLIRELGLPQNLKTRKVGKELIAEFAQELMQNKPKLANNPRSVTLNDVIEMYEKALWRNSEL</sequence>
<accession>X1C9L9</accession>
<name>X1C9L9_9ZZZZ</name>
<dbReference type="InterPro" id="IPR018211">
    <property type="entry name" value="ADH_Fe_CS"/>
</dbReference>
<dbReference type="SUPFAM" id="SSF56796">
    <property type="entry name" value="Dehydroquinate synthase-like"/>
    <property type="match status" value="1"/>
</dbReference>
<gene>
    <name evidence="2" type="ORF">S01H4_25970</name>
</gene>
<dbReference type="AlphaFoldDB" id="X1C9L9"/>
<reference evidence="2" key="1">
    <citation type="journal article" date="2014" name="Front. Microbiol.">
        <title>High frequency of phylogenetically diverse reductive dehalogenase-homologous genes in deep subseafloor sedimentary metagenomes.</title>
        <authorList>
            <person name="Kawai M."/>
            <person name="Futagami T."/>
            <person name="Toyoda A."/>
            <person name="Takaki Y."/>
            <person name="Nishi S."/>
            <person name="Hori S."/>
            <person name="Arai W."/>
            <person name="Tsubouchi T."/>
            <person name="Morono Y."/>
            <person name="Uchiyama I."/>
            <person name="Ito T."/>
            <person name="Fujiyama A."/>
            <person name="Inagaki F."/>
            <person name="Takami H."/>
        </authorList>
    </citation>
    <scope>NUCLEOTIDE SEQUENCE</scope>
    <source>
        <strain evidence="2">Expedition CK06-06</strain>
    </source>
</reference>
<dbReference type="InterPro" id="IPR056798">
    <property type="entry name" value="ADH_Fe_C"/>
</dbReference>
<dbReference type="CDD" id="cd08551">
    <property type="entry name" value="Fe-ADH"/>
    <property type="match status" value="1"/>
</dbReference>
<dbReference type="PANTHER" id="PTHR11496:SF102">
    <property type="entry name" value="ALCOHOL DEHYDROGENASE 4"/>
    <property type="match status" value="1"/>
</dbReference>
<dbReference type="GO" id="GO:0004022">
    <property type="term" value="F:alcohol dehydrogenase (NAD+) activity"/>
    <property type="evidence" value="ECO:0007669"/>
    <property type="project" value="TreeGrafter"/>
</dbReference>
<dbReference type="Pfam" id="PF25137">
    <property type="entry name" value="ADH_Fe_C"/>
    <property type="match status" value="1"/>
</dbReference>
<dbReference type="InterPro" id="IPR039697">
    <property type="entry name" value="Alcohol_dehydrogenase_Fe"/>
</dbReference>
<protein>
    <recommendedName>
        <fullName evidence="1">Fe-containing alcohol dehydrogenase-like C-terminal domain-containing protein</fullName>
    </recommendedName>
</protein>
<dbReference type="GO" id="GO:0046872">
    <property type="term" value="F:metal ion binding"/>
    <property type="evidence" value="ECO:0007669"/>
    <property type="project" value="InterPro"/>
</dbReference>